<dbReference type="NCBIfam" id="TIGR00112">
    <property type="entry name" value="proC"/>
    <property type="match status" value="1"/>
</dbReference>
<keyword evidence="4 7" id="KW-0028">Amino-acid biosynthesis</keyword>
<dbReference type="AlphaFoldDB" id="A0A5C6FMR7"/>
<dbReference type="Pfam" id="PF03807">
    <property type="entry name" value="F420_oxidored"/>
    <property type="match status" value="1"/>
</dbReference>
<dbReference type="EC" id="1.5.1.2" evidence="4 5"/>
<comment type="caution">
    <text evidence="10">The sequence shown here is derived from an EMBL/GenBank/DDBJ whole genome shotgun (WGS) entry which is preliminary data.</text>
</comment>
<dbReference type="InterPro" id="IPR036291">
    <property type="entry name" value="NAD(P)-bd_dom_sf"/>
</dbReference>
<dbReference type="EMBL" id="SJPZ01000002">
    <property type="protein sequence ID" value="TWU61653.1"/>
    <property type="molecule type" value="Genomic_DNA"/>
</dbReference>
<evidence type="ECO:0000313" key="11">
    <source>
        <dbReference type="Proteomes" id="UP000316476"/>
    </source>
</evidence>
<evidence type="ECO:0000259" key="8">
    <source>
        <dbReference type="Pfam" id="PF03807"/>
    </source>
</evidence>
<evidence type="ECO:0000256" key="2">
    <source>
        <dbReference type="ARBA" id="ARBA00022857"/>
    </source>
</evidence>
<evidence type="ECO:0000256" key="3">
    <source>
        <dbReference type="ARBA" id="ARBA00023002"/>
    </source>
</evidence>
<dbReference type="SUPFAM" id="SSF48179">
    <property type="entry name" value="6-phosphogluconate dehydrogenase C-terminal domain-like"/>
    <property type="match status" value="1"/>
</dbReference>
<comment type="catalytic activity">
    <reaction evidence="4">
        <text>L-proline + NAD(+) = (S)-1-pyrroline-5-carboxylate + NADH + 2 H(+)</text>
        <dbReference type="Rhea" id="RHEA:14105"/>
        <dbReference type="ChEBI" id="CHEBI:15378"/>
        <dbReference type="ChEBI" id="CHEBI:17388"/>
        <dbReference type="ChEBI" id="CHEBI:57540"/>
        <dbReference type="ChEBI" id="CHEBI:57945"/>
        <dbReference type="ChEBI" id="CHEBI:60039"/>
        <dbReference type="EC" id="1.5.1.2"/>
    </reaction>
</comment>
<dbReference type="PIRSF" id="PIRSF000193">
    <property type="entry name" value="Pyrrol-5-carb_rd"/>
    <property type="match status" value="1"/>
</dbReference>
<dbReference type="InterPro" id="IPR028939">
    <property type="entry name" value="P5C_Rdtase_cat_N"/>
</dbReference>
<dbReference type="PROSITE" id="PS00521">
    <property type="entry name" value="P5CR"/>
    <property type="match status" value="1"/>
</dbReference>
<dbReference type="Gene3D" id="1.10.3730.10">
    <property type="entry name" value="ProC C-terminal domain-like"/>
    <property type="match status" value="1"/>
</dbReference>
<comment type="pathway">
    <text evidence="4 7">Amino-acid biosynthesis; L-proline biosynthesis; L-proline from L-glutamate 5-semialdehyde: step 1/1.</text>
</comment>
<protein>
    <recommendedName>
        <fullName evidence="4 5">Pyrroline-5-carboxylate reductase</fullName>
        <shortName evidence="4">P5C reductase</shortName>
        <shortName evidence="4">P5CR</shortName>
        <ecNumber evidence="4 5">1.5.1.2</ecNumber>
    </recommendedName>
    <alternativeName>
        <fullName evidence="4">PCA reductase</fullName>
    </alternativeName>
</protein>
<proteinExistence type="inferred from homology"/>
<keyword evidence="4 7" id="KW-0641">Proline biosynthesis</keyword>
<keyword evidence="3 4" id="KW-0560">Oxidoreductase</keyword>
<evidence type="ECO:0000256" key="5">
    <source>
        <dbReference type="NCBIfam" id="TIGR00112"/>
    </source>
</evidence>
<evidence type="ECO:0000256" key="7">
    <source>
        <dbReference type="RuleBase" id="RU003903"/>
    </source>
</evidence>
<evidence type="ECO:0000256" key="6">
    <source>
        <dbReference type="PIRSR" id="PIRSR000193-1"/>
    </source>
</evidence>
<keyword evidence="2 4" id="KW-0521">NADP</keyword>
<keyword evidence="4" id="KW-0963">Cytoplasm</keyword>
<sequence length="275" mass="28373">MTENSNASQPLPSLCLIGGGQMGRAIVGGLIQAGTIRPDDLVVVDPSAQCRQWWIDQHPTAKCHASAEAVETMPSIVLLAVKPPVMQRVAQSAPKQWAGRLLVSVAAGITLDSMQTWFGHDRVIRVMPNTPCLVGQGASAFCAAAGATDEDQGHVKTMLEAVGIAIAVDEKQMNAVTGLSGSGPAYVFTIVEGLADGGVLAGLPRDLAMQLAVQTVLGAATMLKETGQHPGQLKDAVASPAGTTITGLNTLERRAVRAALADAVAAAKQRGDELG</sequence>
<organism evidence="10 11">
    <name type="scientific">Crateriforma conspicua</name>
    <dbReference type="NCBI Taxonomy" id="2527996"/>
    <lineage>
        <taxon>Bacteria</taxon>
        <taxon>Pseudomonadati</taxon>
        <taxon>Planctomycetota</taxon>
        <taxon>Planctomycetia</taxon>
        <taxon>Planctomycetales</taxon>
        <taxon>Planctomycetaceae</taxon>
        <taxon>Crateriforma</taxon>
    </lineage>
</organism>
<name>A0A5C6FMR7_9PLAN</name>
<comment type="function">
    <text evidence="4">Catalyzes the reduction of 1-pyrroline-5-carboxylate (PCA) to L-proline.</text>
</comment>
<dbReference type="PANTHER" id="PTHR11645">
    <property type="entry name" value="PYRROLINE-5-CARBOXYLATE REDUCTASE"/>
    <property type="match status" value="1"/>
</dbReference>
<feature type="domain" description="Pyrroline-5-carboxylate reductase dimerisation" evidence="9">
    <location>
        <begin position="170"/>
        <end position="274"/>
    </location>
</feature>
<dbReference type="HAMAP" id="MF_01925">
    <property type="entry name" value="P5C_reductase"/>
    <property type="match status" value="1"/>
</dbReference>
<dbReference type="GO" id="GO:0005737">
    <property type="term" value="C:cytoplasm"/>
    <property type="evidence" value="ECO:0007669"/>
    <property type="project" value="UniProtKB-SubCell"/>
</dbReference>
<comment type="similarity">
    <text evidence="1 4 7">Belongs to the pyrroline-5-carboxylate reductase family.</text>
</comment>
<feature type="binding site" evidence="6">
    <location>
        <begin position="17"/>
        <end position="22"/>
    </location>
    <ligand>
        <name>NADP(+)</name>
        <dbReference type="ChEBI" id="CHEBI:58349"/>
    </ligand>
</feature>
<dbReference type="Pfam" id="PF14748">
    <property type="entry name" value="P5CR_dimer"/>
    <property type="match status" value="1"/>
</dbReference>
<dbReference type="SUPFAM" id="SSF51735">
    <property type="entry name" value="NAD(P)-binding Rossmann-fold domains"/>
    <property type="match status" value="1"/>
</dbReference>
<feature type="binding site" evidence="6">
    <location>
        <begin position="80"/>
        <end position="83"/>
    </location>
    <ligand>
        <name>NADP(+)</name>
        <dbReference type="ChEBI" id="CHEBI:58349"/>
    </ligand>
</feature>
<reference evidence="10 11" key="1">
    <citation type="submission" date="2019-02" db="EMBL/GenBank/DDBJ databases">
        <title>Deep-cultivation of Planctomycetes and their phenomic and genomic characterization uncovers novel biology.</title>
        <authorList>
            <person name="Wiegand S."/>
            <person name="Jogler M."/>
            <person name="Boedeker C."/>
            <person name="Pinto D."/>
            <person name="Vollmers J."/>
            <person name="Rivas-Marin E."/>
            <person name="Kohn T."/>
            <person name="Peeters S.H."/>
            <person name="Heuer A."/>
            <person name="Rast P."/>
            <person name="Oberbeckmann S."/>
            <person name="Bunk B."/>
            <person name="Jeske O."/>
            <person name="Meyerdierks A."/>
            <person name="Storesund J.E."/>
            <person name="Kallscheuer N."/>
            <person name="Luecker S."/>
            <person name="Lage O.M."/>
            <person name="Pohl T."/>
            <person name="Merkel B.J."/>
            <person name="Hornburger P."/>
            <person name="Mueller R.-W."/>
            <person name="Bruemmer F."/>
            <person name="Labrenz M."/>
            <person name="Spormann A.M."/>
            <person name="Op Den Camp H."/>
            <person name="Overmann J."/>
            <person name="Amann R."/>
            <person name="Jetten M.S.M."/>
            <person name="Mascher T."/>
            <person name="Medema M.H."/>
            <person name="Devos D.P."/>
            <person name="Kaster A.-K."/>
            <person name="Ovreas L."/>
            <person name="Rohde M."/>
            <person name="Galperin M.Y."/>
            <person name="Jogler C."/>
        </authorList>
    </citation>
    <scope>NUCLEOTIDE SEQUENCE [LARGE SCALE GENOMIC DNA]</scope>
    <source>
        <strain evidence="10 11">V7</strain>
    </source>
</reference>
<dbReference type="FunFam" id="1.10.3730.10:FF:000001">
    <property type="entry name" value="Pyrroline-5-carboxylate reductase"/>
    <property type="match status" value="1"/>
</dbReference>
<dbReference type="RefSeq" id="WP_146414478.1">
    <property type="nucleotide sequence ID" value="NZ_SJPZ01000002.1"/>
</dbReference>
<gene>
    <name evidence="4 10" type="primary">proC</name>
    <name evidence="10" type="ORF">V7x_33410</name>
</gene>
<evidence type="ECO:0000256" key="1">
    <source>
        <dbReference type="ARBA" id="ARBA00005525"/>
    </source>
</evidence>
<dbReference type="Gene3D" id="3.40.50.720">
    <property type="entry name" value="NAD(P)-binding Rossmann-like Domain"/>
    <property type="match status" value="1"/>
</dbReference>
<accession>A0A5C6FMR7</accession>
<feature type="domain" description="Pyrroline-5-carboxylate reductase catalytic N-terminal" evidence="8">
    <location>
        <begin position="14"/>
        <end position="108"/>
    </location>
</feature>
<evidence type="ECO:0000313" key="10">
    <source>
        <dbReference type="EMBL" id="TWU61653.1"/>
    </source>
</evidence>
<dbReference type="InterPro" id="IPR029036">
    <property type="entry name" value="P5CR_dimer"/>
</dbReference>
<dbReference type="GO" id="GO:0055129">
    <property type="term" value="P:L-proline biosynthetic process"/>
    <property type="evidence" value="ECO:0007669"/>
    <property type="project" value="UniProtKB-UniRule"/>
</dbReference>
<evidence type="ECO:0000256" key="4">
    <source>
        <dbReference type="HAMAP-Rule" id="MF_01925"/>
    </source>
</evidence>
<evidence type="ECO:0000259" key="9">
    <source>
        <dbReference type="Pfam" id="PF14748"/>
    </source>
</evidence>
<dbReference type="InterPro" id="IPR000304">
    <property type="entry name" value="Pyrroline-COOH_reductase"/>
</dbReference>
<comment type="catalytic activity">
    <reaction evidence="4 7">
        <text>L-proline + NADP(+) = (S)-1-pyrroline-5-carboxylate + NADPH + 2 H(+)</text>
        <dbReference type="Rhea" id="RHEA:14109"/>
        <dbReference type="ChEBI" id="CHEBI:15378"/>
        <dbReference type="ChEBI" id="CHEBI:17388"/>
        <dbReference type="ChEBI" id="CHEBI:57783"/>
        <dbReference type="ChEBI" id="CHEBI:58349"/>
        <dbReference type="ChEBI" id="CHEBI:60039"/>
        <dbReference type="EC" id="1.5.1.2"/>
    </reaction>
</comment>
<dbReference type="GO" id="GO:0004735">
    <property type="term" value="F:pyrroline-5-carboxylate reductase activity"/>
    <property type="evidence" value="ECO:0007669"/>
    <property type="project" value="UniProtKB-UniRule"/>
</dbReference>
<comment type="subcellular location">
    <subcellularLocation>
        <location evidence="4">Cytoplasm</location>
    </subcellularLocation>
</comment>
<dbReference type="InterPro" id="IPR053790">
    <property type="entry name" value="P5CR-like_CS"/>
</dbReference>
<dbReference type="OrthoDB" id="9805754at2"/>
<dbReference type="UniPathway" id="UPA00098">
    <property type="reaction ID" value="UER00361"/>
</dbReference>
<dbReference type="PANTHER" id="PTHR11645:SF0">
    <property type="entry name" value="PYRROLINE-5-CARBOXYLATE REDUCTASE 3"/>
    <property type="match status" value="1"/>
</dbReference>
<dbReference type="Proteomes" id="UP000316476">
    <property type="component" value="Unassembled WGS sequence"/>
</dbReference>
<dbReference type="InterPro" id="IPR008927">
    <property type="entry name" value="6-PGluconate_DH-like_C_sf"/>
</dbReference>